<evidence type="ECO:0000313" key="8">
    <source>
        <dbReference type="EMBL" id="MDI6450336.1"/>
    </source>
</evidence>
<evidence type="ECO:0000256" key="7">
    <source>
        <dbReference type="SAM" id="MobiDB-lite"/>
    </source>
</evidence>
<dbReference type="InterPro" id="IPR021137">
    <property type="entry name" value="Ribosomal_bL35-like"/>
</dbReference>
<dbReference type="EMBL" id="JASCXX010000019">
    <property type="protein sequence ID" value="MDI6450336.1"/>
    <property type="molecule type" value="Genomic_DNA"/>
</dbReference>
<evidence type="ECO:0000256" key="2">
    <source>
        <dbReference type="ARBA" id="ARBA00022980"/>
    </source>
</evidence>
<evidence type="ECO:0000256" key="1">
    <source>
        <dbReference type="ARBA" id="ARBA00006598"/>
    </source>
</evidence>
<dbReference type="GO" id="GO:0003735">
    <property type="term" value="F:structural constituent of ribosome"/>
    <property type="evidence" value="ECO:0007669"/>
    <property type="project" value="InterPro"/>
</dbReference>
<dbReference type="PANTHER" id="PTHR33343">
    <property type="entry name" value="54S RIBOSOMAL PROTEIN BL35M"/>
    <property type="match status" value="1"/>
</dbReference>
<name>A0AAW6TXA3_9BACT</name>
<dbReference type="RefSeq" id="WP_349245747.1">
    <property type="nucleotide sequence ID" value="NZ_JASCXX010000019.1"/>
</dbReference>
<dbReference type="InterPro" id="IPR001706">
    <property type="entry name" value="Ribosomal_bL35"/>
</dbReference>
<reference evidence="8" key="1">
    <citation type="submission" date="2023-05" db="EMBL/GenBank/DDBJ databases">
        <title>Anaerotaeda fermentans gen. nov., sp. nov., a novel anaerobic planctomycete of the new family within the order Sedimentisphaerales isolated from Taman Peninsula, Russia.</title>
        <authorList>
            <person name="Khomyakova M.A."/>
            <person name="Merkel A.Y."/>
            <person name="Slobodkin A.I."/>
        </authorList>
    </citation>
    <scope>NUCLEOTIDE SEQUENCE</scope>
    <source>
        <strain evidence="8">M17dextr</strain>
    </source>
</reference>
<dbReference type="NCBIfam" id="TIGR00001">
    <property type="entry name" value="rpmI_bact"/>
    <property type="match status" value="1"/>
</dbReference>
<gene>
    <name evidence="5 8" type="primary">rpmI</name>
    <name evidence="8" type="ORF">QJ522_14845</name>
</gene>
<feature type="region of interest" description="Disordered" evidence="7">
    <location>
        <begin position="1"/>
        <end position="48"/>
    </location>
</feature>
<dbReference type="SUPFAM" id="SSF143034">
    <property type="entry name" value="L35p-like"/>
    <property type="match status" value="1"/>
</dbReference>
<dbReference type="Pfam" id="PF01632">
    <property type="entry name" value="Ribosomal_L35p"/>
    <property type="match status" value="1"/>
</dbReference>
<comment type="similarity">
    <text evidence="1 5 6">Belongs to the bacterial ribosomal protein bL35 family.</text>
</comment>
<evidence type="ECO:0000256" key="4">
    <source>
        <dbReference type="ARBA" id="ARBA00071664"/>
    </source>
</evidence>
<proteinExistence type="inferred from homology"/>
<comment type="caution">
    <text evidence="8">The sequence shown here is derived from an EMBL/GenBank/DDBJ whole genome shotgun (WGS) entry which is preliminary data.</text>
</comment>
<accession>A0AAW6TXA3</accession>
<evidence type="ECO:0000256" key="6">
    <source>
        <dbReference type="RuleBase" id="RU000568"/>
    </source>
</evidence>
<dbReference type="PROSITE" id="PS00936">
    <property type="entry name" value="RIBOSOMAL_L35"/>
    <property type="match status" value="1"/>
</dbReference>
<dbReference type="InterPro" id="IPR037229">
    <property type="entry name" value="Ribosomal_bL35_sf"/>
</dbReference>
<evidence type="ECO:0000256" key="3">
    <source>
        <dbReference type="ARBA" id="ARBA00023274"/>
    </source>
</evidence>
<dbReference type="InterPro" id="IPR018265">
    <property type="entry name" value="Ribosomal_bL35_CS"/>
</dbReference>
<evidence type="ECO:0000256" key="5">
    <source>
        <dbReference type="HAMAP-Rule" id="MF_00514"/>
    </source>
</evidence>
<organism evidence="8 9">
    <name type="scientific">Anaerobaca lacustris</name>
    <dbReference type="NCBI Taxonomy" id="3044600"/>
    <lineage>
        <taxon>Bacteria</taxon>
        <taxon>Pseudomonadati</taxon>
        <taxon>Planctomycetota</taxon>
        <taxon>Phycisphaerae</taxon>
        <taxon>Sedimentisphaerales</taxon>
        <taxon>Anaerobacaceae</taxon>
        <taxon>Anaerobaca</taxon>
    </lineage>
</organism>
<feature type="compositionally biased region" description="Basic residues" evidence="7">
    <location>
        <begin position="1"/>
        <end position="28"/>
    </location>
</feature>
<protein>
    <recommendedName>
        <fullName evidence="4 5">Large ribosomal subunit protein bL35</fullName>
    </recommendedName>
</protein>
<dbReference type="AlphaFoldDB" id="A0AAW6TXA3"/>
<dbReference type="FunFam" id="4.10.410.60:FF:000001">
    <property type="entry name" value="50S ribosomal protein L35"/>
    <property type="match status" value="1"/>
</dbReference>
<dbReference type="PRINTS" id="PR00064">
    <property type="entry name" value="RIBOSOMALL35"/>
</dbReference>
<dbReference type="Proteomes" id="UP001431776">
    <property type="component" value="Unassembled WGS sequence"/>
</dbReference>
<keyword evidence="2 5" id="KW-0689">Ribosomal protein</keyword>
<evidence type="ECO:0000313" key="9">
    <source>
        <dbReference type="Proteomes" id="UP001431776"/>
    </source>
</evidence>
<dbReference type="Gene3D" id="4.10.410.60">
    <property type="match status" value="1"/>
</dbReference>
<dbReference type="GO" id="GO:0006412">
    <property type="term" value="P:translation"/>
    <property type="evidence" value="ECO:0007669"/>
    <property type="project" value="UniProtKB-UniRule"/>
</dbReference>
<sequence length="65" mass="7274">MPKQKTHKGLAKRVKVTAKGKVKHRRAGAGHLMSSKNAKRRRRLSKPSVTEIKTVETMKLKLGAK</sequence>
<dbReference type="GO" id="GO:0015934">
    <property type="term" value="C:large ribosomal subunit"/>
    <property type="evidence" value="ECO:0007669"/>
    <property type="project" value="TreeGrafter"/>
</dbReference>
<dbReference type="HAMAP" id="MF_00514">
    <property type="entry name" value="Ribosomal_bL35"/>
    <property type="match status" value="1"/>
</dbReference>
<keyword evidence="9" id="KW-1185">Reference proteome</keyword>
<dbReference type="PANTHER" id="PTHR33343:SF1">
    <property type="entry name" value="LARGE RIBOSOMAL SUBUNIT PROTEIN BL35M"/>
    <property type="match status" value="1"/>
</dbReference>
<keyword evidence="3 5" id="KW-0687">Ribonucleoprotein</keyword>